<accession>A0A5E5BC78</accession>
<sequence>MAKVTVKVDVKVDLAKCLWYFYLIISIVLT</sequence>
<protein>
    <submittedName>
        <fullName evidence="2">Uncharacterized protein</fullName>
    </submittedName>
</protein>
<reference evidence="2 3" key="1">
    <citation type="submission" date="2019-08" db="EMBL/GenBank/DDBJ databases">
        <authorList>
            <person name="Peeters C."/>
        </authorList>
    </citation>
    <scope>NUCLEOTIDE SEQUENCE [LARGE SCALE GENOMIC DNA]</scope>
    <source>
        <strain evidence="2 3">LMG 31121</strain>
    </source>
</reference>
<keyword evidence="1" id="KW-0472">Membrane</keyword>
<gene>
    <name evidence="2" type="ORF">PSP31121_04023</name>
</gene>
<evidence type="ECO:0000256" key="1">
    <source>
        <dbReference type="SAM" id="Phobius"/>
    </source>
</evidence>
<name>A0A5E5BC78_9BURK</name>
<organism evidence="2 3">
    <name type="scientific">Pandoraea sputorum</name>
    <dbReference type="NCBI Taxonomy" id="93222"/>
    <lineage>
        <taxon>Bacteria</taxon>
        <taxon>Pseudomonadati</taxon>
        <taxon>Pseudomonadota</taxon>
        <taxon>Betaproteobacteria</taxon>
        <taxon>Burkholderiales</taxon>
        <taxon>Burkholderiaceae</taxon>
        <taxon>Pandoraea</taxon>
    </lineage>
</organism>
<dbReference type="AlphaFoldDB" id="A0A5E5BC78"/>
<keyword evidence="1" id="KW-0812">Transmembrane</keyword>
<evidence type="ECO:0000313" key="2">
    <source>
        <dbReference type="EMBL" id="VVE82898.1"/>
    </source>
</evidence>
<evidence type="ECO:0000313" key="3">
    <source>
        <dbReference type="Proteomes" id="UP000335538"/>
    </source>
</evidence>
<dbReference type="EMBL" id="CABPSR010000011">
    <property type="protein sequence ID" value="VVE82898.1"/>
    <property type="molecule type" value="Genomic_DNA"/>
</dbReference>
<feature type="transmembrane region" description="Helical" evidence="1">
    <location>
        <begin position="12"/>
        <end position="29"/>
    </location>
</feature>
<proteinExistence type="predicted"/>
<dbReference type="Proteomes" id="UP000335538">
    <property type="component" value="Unassembled WGS sequence"/>
</dbReference>
<keyword evidence="1" id="KW-1133">Transmembrane helix</keyword>